<dbReference type="GO" id="GO:0005524">
    <property type="term" value="F:ATP binding"/>
    <property type="evidence" value="ECO:0007669"/>
    <property type="project" value="UniProtKB-KW"/>
</dbReference>
<keyword evidence="3 5" id="KW-0067">ATP-binding</keyword>
<organism evidence="6 7">
    <name type="scientific">Acanthosepion pharaonis</name>
    <name type="common">Pharaoh cuttlefish</name>
    <name type="synonym">Sepia pharaonis</name>
    <dbReference type="NCBI Taxonomy" id="158019"/>
    <lineage>
        <taxon>Eukaryota</taxon>
        <taxon>Metazoa</taxon>
        <taxon>Spiralia</taxon>
        <taxon>Lophotrochozoa</taxon>
        <taxon>Mollusca</taxon>
        <taxon>Cephalopoda</taxon>
        <taxon>Coleoidea</taxon>
        <taxon>Decapodiformes</taxon>
        <taxon>Sepiida</taxon>
        <taxon>Sepiina</taxon>
        <taxon>Sepiidae</taxon>
        <taxon>Acanthosepion</taxon>
    </lineage>
</organism>
<dbReference type="Gene3D" id="3.90.640.10">
    <property type="entry name" value="Actin, Chain A, domain 4"/>
    <property type="match status" value="1"/>
</dbReference>
<dbReference type="Gene3D" id="3.30.420.40">
    <property type="match status" value="2"/>
</dbReference>
<evidence type="ECO:0000313" key="7">
    <source>
        <dbReference type="Proteomes" id="UP000597762"/>
    </source>
</evidence>
<accession>A0A812B3R6</accession>
<keyword evidence="7" id="KW-1185">Reference proteome</keyword>
<name>A0A812B3R6_ACAPH</name>
<evidence type="ECO:0000256" key="5">
    <source>
        <dbReference type="RuleBase" id="RU003322"/>
    </source>
</evidence>
<keyword evidence="2 5" id="KW-0547">Nucleotide-binding</keyword>
<dbReference type="AlphaFoldDB" id="A0A812B3R6"/>
<dbReference type="FunFam" id="3.90.640.10:FF:000010">
    <property type="entry name" value="heat shock 70 kDa protein 14"/>
    <property type="match status" value="1"/>
</dbReference>
<dbReference type="CDD" id="cd10238">
    <property type="entry name" value="ASKHA_NBD_HSP70_HSPA14"/>
    <property type="match status" value="1"/>
</dbReference>
<evidence type="ECO:0000313" key="6">
    <source>
        <dbReference type="EMBL" id="CAE1169245.1"/>
    </source>
</evidence>
<dbReference type="OrthoDB" id="29851at2759"/>
<protein>
    <submittedName>
        <fullName evidence="6">Heat shock 70 kDa protein 14</fullName>
    </submittedName>
</protein>
<dbReference type="PANTHER" id="PTHR19375">
    <property type="entry name" value="HEAT SHOCK PROTEIN 70KDA"/>
    <property type="match status" value="1"/>
</dbReference>
<dbReference type="PRINTS" id="PR00301">
    <property type="entry name" value="HEATSHOCK70"/>
</dbReference>
<dbReference type="Proteomes" id="UP000597762">
    <property type="component" value="Unassembled WGS sequence"/>
</dbReference>
<dbReference type="InterPro" id="IPR013126">
    <property type="entry name" value="Hsp_70_fam"/>
</dbReference>
<evidence type="ECO:0000256" key="3">
    <source>
        <dbReference type="ARBA" id="ARBA00022840"/>
    </source>
</evidence>
<keyword evidence="6" id="KW-0346">Stress response</keyword>
<sequence length="533" mass="58545">MAAVMANSAPSTSLSPDSGLGVHFGSSAACVAFIKDGRADVIANDLGDRVTPCYVAFTEHDIPVGMAAKQGVIRNSKNTIVHAKQALGRPFDHEITKEFAASSMAHVVNKNGETAFEVDFKNKRTSFTVSETVEILFKKLLEIGQSKAGKDCHDAVLAVPLNFTEEQKNLLRQIATKAGFNILRLIHEPTAAILAYDMQLDEDMSSGYVLVFRLGGVSCDVTVVSVAGGLYSIVTGVSDYKLGGDNFTEVLLTHLQGEFKRQCRHDISDNKRSLAKLRRGAEMCKHALSTLSNSHCSVDSLYEGIDFSTTVSRARFESLCNSLKTQCLMKIEQVLSKAGIQKSDIEKVIVCGGGAKTPLVQKMVSDAFPHARLLNHIPPDEVIAMGAAKEVGILKSFKNKLIPEKDYQYQFEMLSQAIAVKVRENREKSTYKDFQTVFNKCTPIPSHQKFVFSASSEESAFFLDVLELEDKSEEEISNGQENVDKVLASVVMKNIAQEAAVSTSFYLTKEKFLEVICQEESTNKKLTVQIPVR</sequence>
<evidence type="ECO:0000256" key="2">
    <source>
        <dbReference type="ARBA" id="ARBA00022741"/>
    </source>
</evidence>
<proteinExistence type="inferred from homology"/>
<keyword evidence="4" id="KW-0143">Chaperone</keyword>
<dbReference type="Pfam" id="PF00012">
    <property type="entry name" value="HSP70"/>
    <property type="match status" value="1"/>
</dbReference>
<dbReference type="EMBL" id="CAHIKZ030000339">
    <property type="protein sequence ID" value="CAE1169245.1"/>
    <property type="molecule type" value="Genomic_DNA"/>
</dbReference>
<gene>
    <name evidence="6" type="ORF">SPHA_10511</name>
</gene>
<evidence type="ECO:0000256" key="1">
    <source>
        <dbReference type="ARBA" id="ARBA00007381"/>
    </source>
</evidence>
<comment type="similarity">
    <text evidence="1 5">Belongs to the heat shock protein 70 family.</text>
</comment>
<reference evidence="6" key="1">
    <citation type="submission" date="2021-01" db="EMBL/GenBank/DDBJ databases">
        <authorList>
            <person name="Li R."/>
            <person name="Bekaert M."/>
        </authorList>
    </citation>
    <scope>NUCLEOTIDE SEQUENCE</scope>
    <source>
        <strain evidence="6">Farmed</strain>
    </source>
</reference>
<dbReference type="Gene3D" id="3.30.30.30">
    <property type="match status" value="1"/>
</dbReference>
<dbReference type="GO" id="GO:0140662">
    <property type="term" value="F:ATP-dependent protein folding chaperone"/>
    <property type="evidence" value="ECO:0007669"/>
    <property type="project" value="InterPro"/>
</dbReference>
<evidence type="ECO:0000256" key="4">
    <source>
        <dbReference type="ARBA" id="ARBA00023186"/>
    </source>
</evidence>
<dbReference type="InterPro" id="IPR043129">
    <property type="entry name" value="ATPase_NBD"/>
</dbReference>
<dbReference type="InterPro" id="IPR042049">
    <property type="entry name" value="HSPA14_NBD"/>
</dbReference>
<dbReference type="SUPFAM" id="SSF53067">
    <property type="entry name" value="Actin-like ATPase domain"/>
    <property type="match status" value="2"/>
</dbReference>
<comment type="caution">
    <text evidence="6">The sequence shown here is derived from an EMBL/GenBank/DDBJ whole genome shotgun (WGS) entry which is preliminary data.</text>
</comment>